<proteinExistence type="predicted"/>
<dbReference type="EMBL" id="QBLH01003331">
    <property type="protein sequence ID" value="TGZ39021.1"/>
    <property type="molecule type" value="Genomic_DNA"/>
</dbReference>
<sequence>MHHKRSLSIGEITPGSSRLIYGGVIAVCMDIGECGFAGTNDKRYPKLWTSQIKLRRRAYFRVRPSANVEKDDGKNKRIKNYADKNNAKVAEIGHAEEKTKKKKKRKTKEEIPVMNGGCSRFNESPRWSSTEIKRVDRIGHAEEKTKKKKKRKTKEEIPVMNGGCSRFNESPRWSSTEIKRV</sequence>
<dbReference type="Proteomes" id="UP000310200">
    <property type="component" value="Unassembled WGS sequence"/>
</dbReference>
<dbReference type="AlphaFoldDB" id="A0A4S2JRT2"/>
<comment type="caution">
    <text evidence="2">The sequence shown here is derived from an EMBL/GenBank/DDBJ whole genome shotgun (WGS) entry which is preliminary data.</text>
</comment>
<feature type="compositionally biased region" description="Polar residues" evidence="1">
    <location>
        <begin position="167"/>
        <end position="181"/>
    </location>
</feature>
<feature type="region of interest" description="Disordered" evidence="1">
    <location>
        <begin position="96"/>
        <end position="125"/>
    </location>
</feature>
<evidence type="ECO:0000313" key="2">
    <source>
        <dbReference type="EMBL" id="TGZ39021.1"/>
    </source>
</evidence>
<keyword evidence="3" id="KW-1185">Reference proteome</keyword>
<protein>
    <submittedName>
        <fullName evidence="2">Uncharacterized protein</fullName>
    </submittedName>
</protein>
<reference evidence="2 3" key="1">
    <citation type="journal article" date="2019" name="Philos. Trans. R. Soc. Lond., B, Biol. Sci.">
        <title>Ant behaviour and brain gene expression of defending hosts depend on the ecological success of the intruding social parasite.</title>
        <authorList>
            <person name="Kaur R."/>
            <person name="Stoldt M."/>
            <person name="Jongepier E."/>
            <person name="Feldmeyer B."/>
            <person name="Menzel F."/>
            <person name="Bornberg-Bauer E."/>
            <person name="Foitzik S."/>
        </authorList>
    </citation>
    <scope>NUCLEOTIDE SEQUENCE [LARGE SCALE GENOMIC DNA]</scope>
    <source>
        <tissue evidence="2">Whole body</tissue>
    </source>
</reference>
<evidence type="ECO:0000313" key="3">
    <source>
        <dbReference type="Proteomes" id="UP000310200"/>
    </source>
</evidence>
<evidence type="ECO:0000256" key="1">
    <source>
        <dbReference type="SAM" id="MobiDB-lite"/>
    </source>
</evidence>
<name>A0A4S2JRT2_9HYME</name>
<accession>A0A4S2JRT2</accession>
<gene>
    <name evidence="2" type="ORF">DBV15_02366</name>
</gene>
<feature type="region of interest" description="Disordered" evidence="1">
    <location>
        <begin position="139"/>
        <end position="181"/>
    </location>
</feature>
<organism evidence="2 3">
    <name type="scientific">Temnothorax longispinosus</name>
    <dbReference type="NCBI Taxonomy" id="300112"/>
    <lineage>
        <taxon>Eukaryota</taxon>
        <taxon>Metazoa</taxon>
        <taxon>Ecdysozoa</taxon>
        <taxon>Arthropoda</taxon>
        <taxon>Hexapoda</taxon>
        <taxon>Insecta</taxon>
        <taxon>Pterygota</taxon>
        <taxon>Neoptera</taxon>
        <taxon>Endopterygota</taxon>
        <taxon>Hymenoptera</taxon>
        <taxon>Apocrita</taxon>
        <taxon>Aculeata</taxon>
        <taxon>Formicoidea</taxon>
        <taxon>Formicidae</taxon>
        <taxon>Myrmicinae</taxon>
        <taxon>Temnothorax</taxon>
    </lineage>
</organism>